<dbReference type="InterPro" id="IPR020598">
    <property type="entry name" value="rRNA_Ade_methylase_Trfase_N"/>
</dbReference>
<evidence type="ECO:0000256" key="1">
    <source>
        <dbReference type="ARBA" id="ARBA00022490"/>
    </source>
</evidence>
<feature type="binding site" evidence="7 8">
    <location>
        <position position="27"/>
    </location>
    <ligand>
        <name>S-adenosyl-L-methionine</name>
        <dbReference type="ChEBI" id="CHEBI:59789"/>
    </ligand>
</feature>
<proteinExistence type="inferred from homology"/>
<dbReference type="EC" id="2.1.1.182" evidence="7"/>
<keyword evidence="4 7" id="KW-0808">Transferase</keyword>
<accession>A0A1F6FV07</accession>
<dbReference type="HAMAP" id="MF_00607">
    <property type="entry name" value="16SrRNA_methyltr_A"/>
    <property type="match status" value="1"/>
</dbReference>
<feature type="domain" description="Ribosomal RNA adenine methylase transferase N-terminal" evidence="9">
    <location>
        <begin position="32"/>
        <end position="204"/>
    </location>
</feature>
<comment type="similarity">
    <text evidence="7">Belongs to the class I-like SAM-binding methyltransferase superfamily. rRNA adenine N(6)-methyltransferase family. RsmA subfamily.</text>
</comment>
<comment type="function">
    <text evidence="7">Specifically dimethylates two adjacent adenosines (A1518 and A1519) in the loop of a conserved hairpin near the 3'-end of 16S rRNA in the 30S particle. May play a critical role in biogenesis of 30S subunits.</text>
</comment>
<gene>
    <name evidence="7" type="primary">rsmA</name>
    <name evidence="7" type="synonym">ksgA</name>
    <name evidence="10" type="ORF">A3H55_00360</name>
</gene>
<comment type="subcellular location">
    <subcellularLocation>
        <location evidence="7">Cytoplasm</location>
    </subcellularLocation>
</comment>
<keyword evidence="3 7" id="KW-0489">Methyltransferase</keyword>
<dbReference type="Gene3D" id="1.10.8.100">
    <property type="entry name" value="Ribosomal RNA adenine dimethylase-like, domain 2"/>
    <property type="match status" value="1"/>
</dbReference>
<dbReference type="Gene3D" id="3.40.50.150">
    <property type="entry name" value="Vaccinia Virus protein VP39"/>
    <property type="match status" value="1"/>
</dbReference>
<evidence type="ECO:0000256" key="4">
    <source>
        <dbReference type="ARBA" id="ARBA00022679"/>
    </source>
</evidence>
<keyword evidence="5 7" id="KW-0949">S-adenosyl-L-methionine</keyword>
<evidence type="ECO:0000256" key="6">
    <source>
        <dbReference type="ARBA" id="ARBA00022884"/>
    </source>
</evidence>
<feature type="binding site" evidence="7 8">
    <location>
        <position position="52"/>
    </location>
    <ligand>
        <name>S-adenosyl-L-methionine</name>
        <dbReference type="ChEBI" id="CHEBI:59789"/>
    </ligand>
</feature>
<sequence>MTIFEQTKILCQRLDIVPAKSKGQNFLISAGVLQDIIKAADLKKEDLVLEIGSGFGILTEQLVSLVGRVIAVELDRKLFAWLKKRFSGAKNLELIEGDIVSLFHCFIVSLLNGHRYKVVANLPYQITSHVLRLLLEAENPPEEMVLMMQKEVAERICAKQGEMSVLSVAVQYYSQPSIISIVGKENFWPKPAVDSAIIKIKRQKASLPAPDAAGYGGQAKGKINEELFFKLVRVGFSSKRKMLKNNLRNIYKEEEVTGAMESVGLGLKVRAEDLGVEEWMKLYERLGKVGK</sequence>
<dbReference type="InterPro" id="IPR011530">
    <property type="entry name" value="rRNA_adenine_dimethylase"/>
</dbReference>
<dbReference type="PANTHER" id="PTHR11727">
    <property type="entry name" value="DIMETHYLADENOSINE TRANSFERASE"/>
    <property type="match status" value="1"/>
</dbReference>
<feature type="binding site" evidence="7 8">
    <location>
        <position position="25"/>
    </location>
    <ligand>
        <name>S-adenosyl-L-methionine</name>
        <dbReference type="ChEBI" id="CHEBI:59789"/>
    </ligand>
</feature>
<dbReference type="SUPFAM" id="SSF53335">
    <property type="entry name" value="S-adenosyl-L-methionine-dependent methyltransferases"/>
    <property type="match status" value="1"/>
</dbReference>
<feature type="binding site" evidence="7 8">
    <location>
        <position position="121"/>
    </location>
    <ligand>
        <name>S-adenosyl-L-methionine</name>
        <dbReference type="ChEBI" id="CHEBI:59789"/>
    </ligand>
</feature>
<dbReference type="STRING" id="1798564.A3H55_00360"/>
<name>A0A1F6FV07_9BACT</name>
<dbReference type="InterPro" id="IPR023165">
    <property type="entry name" value="rRNA_Ade_diMease-like_C"/>
</dbReference>
<keyword evidence="6 7" id="KW-0694">RNA-binding</keyword>
<dbReference type="Pfam" id="PF00398">
    <property type="entry name" value="RrnaAD"/>
    <property type="match status" value="1"/>
</dbReference>
<comment type="catalytic activity">
    <reaction evidence="7">
        <text>adenosine(1518)/adenosine(1519) in 16S rRNA + 4 S-adenosyl-L-methionine = N(6)-dimethyladenosine(1518)/N(6)-dimethyladenosine(1519) in 16S rRNA + 4 S-adenosyl-L-homocysteine + 4 H(+)</text>
        <dbReference type="Rhea" id="RHEA:19609"/>
        <dbReference type="Rhea" id="RHEA-COMP:10232"/>
        <dbReference type="Rhea" id="RHEA-COMP:10233"/>
        <dbReference type="ChEBI" id="CHEBI:15378"/>
        <dbReference type="ChEBI" id="CHEBI:57856"/>
        <dbReference type="ChEBI" id="CHEBI:59789"/>
        <dbReference type="ChEBI" id="CHEBI:74411"/>
        <dbReference type="ChEBI" id="CHEBI:74493"/>
        <dbReference type="EC" id="2.1.1.182"/>
    </reaction>
</comment>
<evidence type="ECO:0000313" key="11">
    <source>
        <dbReference type="Proteomes" id="UP000177998"/>
    </source>
</evidence>
<dbReference type="GO" id="GO:0052908">
    <property type="term" value="F:16S rRNA (adenine(1518)-N(6)/adenine(1519)-N(6))-dimethyltransferase activity"/>
    <property type="evidence" value="ECO:0007669"/>
    <property type="project" value="UniProtKB-EC"/>
</dbReference>
<protein>
    <recommendedName>
        <fullName evidence="7">Ribosomal RNA small subunit methyltransferase A</fullName>
        <ecNumber evidence="7">2.1.1.182</ecNumber>
    </recommendedName>
    <alternativeName>
        <fullName evidence="7">16S rRNA (adenine(1518)-N(6)/adenine(1519)-N(6))-dimethyltransferase</fullName>
    </alternativeName>
    <alternativeName>
        <fullName evidence="7">16S rRNA dimethyladenosine transferase</fullName>
    </alternativeName>
    <alternativeName>
        <fullName evidence="7">16S rRNA dimethylase</fullName>
    </alternativeName>
    <alternativeName>
        <fullName evidence="7">S-adenosylmethionine-6-N', N'-adenosyl(rRNA) dimethyltransferase</fullName>
    </alternativeName>
</protein>
<dbReference type="Proteomes" id="UP000177998">
    <property type="component" value="Unassembled WGS sequence"/>
</dbReference>
<feature type="binding site" evidence="7 8">
    <location>
        <position position="73"/>
    </location>
    <ligand>
        <name>S-adenosyl-L-methionine</name>
        <dbReference type="ChEBI" id="CHEBI:59789"/>
    </ligand>
</feature>
<feature type="binding site" evidence="7 8">
    <location>
        <position position="98"/>
    </location>
    <ligand>
        <name>S-adenosyl-L-methionine</name>
        <dbReference type="ChEBI" id="CHEBI:59789"/>
    </ligand>
</feature>
<evidence type="ECO:0000256" key="5">
    <source>
        <dbReference type="ARBA" id="ARBA00022691"/>
    </source>
</evidence>
<evidence type="ECO:0000256" key="8">
    <source>
        <dbReference type="PROSITE-ProRule" id="PRU01026"/>
    </source>
</evidence>
<dbReference type="AlphaFoldDB" id="A0A1F6FV07"/>
<dbReference type="InterPro" id="IPR029063">
    <property type="entry name" value="SAM-dependent_MTases_sf"/>
</dbReference>
<evidence type="ECO:0000259" key="9">
    <source>
        <dbReference type="SMART" id="SM00650"/>
    </source>
</evidence>
<dbReference type="PROSITE" id="PS51689">
    <property type="entry name" value="SAM_RNA_A_N6_MT"/>
    <property type="match status" value="1"/>
</dbReference>
<dbReference type="InterPro" id="IPR020596">
    <property type="entry name" value="rRNA_Ade_Mease_Trfase_CS"/>
</dbReference>
<dbReference type="PANTHER" id="PTHR11727:SF7">
    <property type="entry name" value="DIMETHYLADENOSINE TRANSFERASE-RELATED"/>
    <property type="match status" value="1"/>
</dbReference>
<dbReference type="NCBIfam" id="TIGR00755">
    <property type="entry name" value="ksgA"/>
    <property type="match status" value="1"/>
</dbReference>
<reference evidence="10 11" key="1">
    <citation type="journal article" date="2016" name="Nat. Commun.">
        <title>Thousands of microbial genomes shed light on interconnected biogeochemical processes in an aquifer system.</title>
        <authorList>
            <person name="Anantharaman K."/>
            <person name="Brown C.T."/>
            <person name="Hug L.A."/>
            <person name="Sharon I."/>
            <person name="Castelle C.J."/>
            <person name="Probst A.J."/>
            <person name="Thomas B.C."/>
            <person name="Singh A."/>
            <person name="Wilkins M.J."/>
            <person name="Karaoz U."/>
            <person name="Brodie E.L."/>
            <person name="Williams K.H."/>
            <person name="Hubbard S.S."/>
            <person name="Banfield J.F."/>
        </authorList>
    </citation>
    <scope>NUCLEOTIDE SEQUENCE [LARGE SCALE GENOMIC DNA]</scope>
</reference>
<keyword evidence="2 7" id="KW-0698">rRNA processing</keyword>
<dbReference type="SMART" id="SM00650">
    <property type="entry name" value="rADc"/>
    <property type="match status" value="1"/>
</dbReference>
<dbReference type="PROSITE" id="PS01131">
    <property type="entry name" value="RRNA_A_DIMETH"/>
    <property type="match status" value="1"/>
</dbReference>
<dbReference type="CDD" id="cd02440">
    <property type="entry name" value="AdoMet_MTases"/>
    <property type="match status" value="1"/>
</dbReference>
<dbReference type="GO" id="GO:0005829">
    <property type="term" value="C:cytosol"/>
    <property type="evidence" value="ECO:0007669"/>
    <property type="project" value="TreeGrafter"/>
</dbReference>
<evidence type="ECO:0000313" key="10">
    <source>
        <dbReference type="EMBL" id="OGG89678.1"/>
    </source>
</evidence>
<dbReference type="InterPro" id="IPR001737">
    <property type="entry name" value="KsgA/Erm"/>
</dbReference>
<evidence type="ECO:0000256" key="2">
    <source>
        <dbReference type="ARBA" id="ARBA00022552"/>
    </source>
</evidence>
<comment type="caution">
    <text evidence="10">The sequence shown here is derived from an EMBL/GenBank/DDBJ whole genome shotgun (WGS) entry which is preliminary data.</text>
</comment>
<dbReference type="EMBL" id="MFMZ01000063">
    <property type="protein sequence ID" value="OGG89678.1"/>
    <property type="molecule type" value="Genomic_DNA"/>
</dbReference>
<keyword evidence="1 7" id="KW-0963">Cytoplasm</keyword>
<organism evidence="10 11">
    <name type="scientific">Candidatus Kuenenbacteria bacterium RIFCSPLOWO2_02_FULL_42_16</name>
    <dbReference type="NCBI Taxonomy" id="1798564"/>
    <lineage>
        <taxon>Bacteria</taxon>
        <taxon>Candidatus Kueneniibacteriota</taxon>
    </lineage>
</organism>
<dbReference type="GO" id="GO:0003723">
    <property type="term" value="F:RNA binding"/>
    <property type="evidence" value="ECO:0007669"/>
    <property type="project" value="UniProtKB-UniRule"/>
</dbReference>
<evidence type="ECO:0000256" key="7">
    <source>
        <dbReference type="HAMAP-Rule" id="MF_00607"/>
    </source>
</evidence>
<evidence type="ECO:0000256" key="3">
    <source>
        <dbReference type="ARBA" id="ARBA00022603"/>
    </source>
</evidence>